<evidence type="ECO:0000259" key="2">
    <source>
        <dbReference type="Pfam" id="PF01425"/>
    </source>
</evidence>
<comment type="caution">
    <text evidence="3">The sequence shown here is derived from an EMBL/GenBank/DDBJ whole genome shotgun (WGS) entry which is preliminary data.</text>
</comment>
<dbReference type="EMBL" id="JAHZIK010000643">
    <property type="protein sequence ID" value="MBW7456698.1"/>
    <property type="molecule type" value="Genomic_DNA"/>
</dbReference>
<evidence type="ECO:0000256" key="1">
    <source>
        <dbReference type="ARBA" id="ARBA00009199"/>
    </source>
</evidence>
<organism evidence="3 4">
    <name type="scientific">Paenibacillus sepulcri</name>
    <dbReference type="NCBI Taxonomy" id="359917"/>
    <lineage>
        <taxon>Bacteria</taxon>
        <taxon>Bacillati</taxon>
        <taxon>Bacillota</taxon>
        <taxon>Bacilli</taxon>
        <taxon>Bacillales</taxon>
        <taxon>Paenibacillaceae</taxon>
        <taxon>Paenibacillus</taxon>
    </lineage>
</organism>
<feature type="non-terminal residue" evidence="3">
    <location>
        <position position="1"/>
    </location>
</feature>
<sequence length="218" mass="23801">DIPVPRYADSLLPSLKGLKIGIPATYYYEELDPEVEAALHAAIATYKELGAEIIDVELPKIEYAASALSAVLLGEITAIHEQWMDSRIEDYGTDVRLMLERGRNLPASTYLQGQRARHLIVQDFLNAFSKVDVLLTPATPLTAPRADDIAGGMRLARLTAPTNLTGLPSLSMPCGFSSEGLPINMQIIGKPFDDAGVLAAGYVYEQNTPWHSRHPELS</sequence>
<protein>
    <submittedName>
        <fullName evidence="3">Amidase</fullName>
    </submittedName>
</protein>
<dbReference type="PANTHER" id="PTHR11895">
    <property type="entry name" value="TRANSAMIDASE"/>
    <property type="match status" value="1"/>
</dbReference>
<gene>
    <name evidence="3" type="ORF">K0U00_21915</name>
</gene>
<dbReference type="Gene3D" id="3.90.1300.10">
    <property type="entry name" value="Amidase signature (AS) domain"/>
    <property type="match status" value="1"/>
</dbReference>
<accession>A0ABS7C6Z5</accession>
<evidence type="ECO:0000313" key="4">
    <source>
        <dbReference type="Proteomes" id="UP001519887"/>
    </source>
</evidence>
<dbReference type="PANTHER" id="PTHR11895:SF7">
    <property type="entry name" value="GLUTAMYL-TRNA(GLN) AMIDOTRANSFERASE SUBUNIT A, MITOCHONDRIAL"/>
    <property type="match status" value="1"/>
</dbReference>
<dbReference type="InterPro" id="IPR000120">
    <property type="entry name" value="Amidase"/>
</dbReference>
<evidence type="ECO:0000313" key="3">
    <source>
        <dbReference type="EMBL" id="MBW7456698.1"/>
    </source>
</evidence>
<dbReference type="SUPFAM" id="SSF75304">
    <property type="entry name" value="Amidase signature (AS) enzymes"/>
    <property type="match status" value="1"/>
</dbReference>
<proteinExistence type="inferred from homology"/>
<keyword evidence="4" id="KW-1185">Reference proteome</keyword>
<dbReference type="Pfam" id="PF01425">
    <property type="entry name" value="Amidase"/>
    <property type="match status" value="1"/>
</dbReference>
<dbReference type="InterPro" id="IPR023631">
    <property type="entry name" value="Amidase_dom"/>
</dbReference>
<name>A0ABS7C6Z5_9BACL</name>
<dbReference type="InterPro" id="IPR036928">
    <property type="entry name" value="AS_sf"/>
</dbReference>
<comment type="similarity">
    <text evidence="1">Belongs to the amidase family.</text>
</comment>
<feature type="domain" description="Amidase" evidence="2">
    <location>
        <begin position="4"/>
        <end position="198"/>
    </location>
</feature>
<reference evidence="3 4" key="1">
    <citation type="submission" date="2021-07" db="EMBL/GenBank/DDBJ databases">
        <title>Paenibacillus radiodurans sp. nov., isolated from the southeastern edge of Tengger Desert.</title>
        <authorList>
            <person name="Zhang G."/>
        </authorList>
    </citation>
    <scope>NUCLEOTIDE SEQUENCE [LARGE SCALE GENOMIC DNA]</scope>
    <source>
        <strain evidence="3 4">CCM 7311</strain>
    </source>
</reference>
<dbReference type="Proteomes" id="UP001519887">
    <property type="component" value="Unassembled WGS sequence"/>
</dbReference>